<gene>
    <name evidence="6" type="ORF">NQ314_007590</name>
</gene>
<dbReference type="SUPFAM" id="SSF102462">
    <property type="entry name" value="Peptidyl-tRNA hydrolase II"/>
    <property type="match status" value="1"/>
</dbReference>
<dbReference type="CDD" id="cd02430">
    <property type="entry name" value="PTH2"/>
    <property type="match status" value="1"/>
</dbReference>
<evidence type="ECO:0000313" key="6">
    <source>
        <dbReference type="EMBL" id="KAJ8952166.1"/>
    </source>
</evidence>
<dbReference type="Pfam" id="PF01981">
    <property type="entry name" value="PTH2"/>
    <property type="match status" value="1"/>
</dbReference>
<dbReference type="GO" id="GO:0004045">
    <property type="term" value="F:peptidyl-tRNA hydrolase activity"/>
    <property type="evidence" value="ECO:0007669"/>
    <property type="project" value="UniProtKB-EC"/>
</dbReference>
<reference evidence="6" key="1">
    <citation type="journal article" date="2023" name="Insect Mol. Biol.">
        <title>Genome sequencing provides insights into the evolution of gene families encoding plant cell wall-degrading enzymes in longhorned beetles.</title>
        <authorList>
            <person name="Shin N.R."/>
            <person name="Okamura Y."/>
            <person name="Kirsch R."/>
            <person name="Pauchet Y."/>
        </authorList>
    </citation>
    <scope>NUCLEOTIDE SEQUENCE</scope>
    <source>
        <strain evidence="6">RBIC_L_NR</strain>
    </source>
</reference>
<evidence type="ECO:0000256" key="1">
    <source>
        <dbReference type="ARBA" id="ARBA00013260"/>
    </source>
</evidence>
<dbReference type="Gene3D" id="3.40.1490.10">
    <property type="entry name" value="Bit1"/>
    <property type="match status" value="1"/>
</dbReference>
<evidence type="ECO:0000313" key="7">
    <source>
        <dbReference type="Proteomes" id="UP001162156"/>
    </source>
</evidence>
<sequence length="175" mass="19607">MGIIISNSYLAVFSAGTFIGVASAYFLLRFRHKPKDDIWRNGMEERYEVIIDLFEDPKDEYRLILAVRNDLRMQKGKVAAQCGHAAVAAYAKALKEKPRTLKNWLKFGGTKIAVRLDSEQDLFELDKHAKEMNVLSSIIRDAGQTQVSPGTRTVIAVGPAPKSVLDKITGHLKLY</sequence>
<name>A0AAV8YLW4_9CUCU</name>
<protein>
    <recommendedName>
        <fullName evidence="1">peptidyl-tRNA hydrolase</fullName>
        <ecNumber evidence="1">3.1.1.29</ecNumber>
    </recommendedName>
</protein>
<keyword evidence="5" id="KW-0812">Transmembrane</keyword>
<evidence type="ECO:0000256" key="3">
    <source>
        <dbReference type="ARBA" id="ARBA00038050"/>
    </source>
</evidence>
<dbReference type="Proteomes" id="UP001162156">
    <property type="component" value="Unassembled WGS sequence"/>
</dbReference>
<dbReference type="GO" id="GO:0005829">
    <property type="term" value="C:cytosol"/>
    <property type="evidence" value="ECO:0007669"/>
    <property type="project" value="TreeGrafter"/>
</dbReference>
<comment type="caution">
    <text evidence="6">The sequence shown here is derived from an EMBL/GenBank/DDBJ whole genome shotgun (WGS) entry which is preliminary data.</text>
</comment>
<accession>A0AAV8YLW4</accession>
<feature type="transmembrane region" description="Helical" evidence="5">
    <location>
        <begin position="6"/>
        <end position="28"/>
    </location>
</feature>
<evidence type="ECO:0000256" key="4">
    <source>
        <dbReference type="ARBA" id="ARBA00048707"/>
    </source>
</evidence>
<dbReference type="InterPro" id="IPR002833">
    <property type="entry name" value="PTH2"/>
</dbReference>
<dbReference type="InterPro" id="IPR023476">
    <property type="entry name" value="Pep_tRNA_hydro_II_dom_sf"/>
</dbReference>
<proteinExistence type="inferred from homology"/>
<evidence type="ECO:0000256" key="5">
    <source>
        <dbReference type="SAM" id="Phobius"/>
    </source>
</evidence>
<keyword evidence="2" id="KW-0378">Hydrolase</keyword>
<evidence type="ECO:0000256" key="2">
    <source>
        <dbReference type="ARBA" id="ARBA00022801"/>
    </source>
</evidence>
<dbReference type="PANTHER" id="PTHR12649">
    <property type="entry name" value="PEPTIDYL-TRNA HYDROLASE 2"/>
    <property type="match status" value="1"/>
</dbReference>
<dbReference type="PANTHER" id="PTHR12649:SF11">
    <property type="entry name" value="PEPTIDYL-TRNA HYDROLASE 2, MITOCHONDRIAL"/>
    <property type="match status" value="1"/>
</dbReference>
<dbReference type="FunFam" id="3.40.1490.10:FF:000001">
    <property type="entry name" value="Peptidyl-tRNA hydrolase 2"/>
    <property type="match status" value="1"/>
</dbReference>
<comment type="catalytic activity">
    <reaction evidence="4">
        <text>an N-acyl-L-alpha-aminoacyl-tRNA + H2O = an N-acyl-L-amino acid + a tRNA + H(+)</text>
        <dbReference type="Rhea" id="RHEA:54448"/>
        <dbReference type="Rhea" id="RHEA-COMP:10123"/>
        <dbReference type="Rhea" id="RHEA-COMP:13883"/>
        <dbReference type="ChEBI" id="CHEBI:15377"/>
        <dbReference type="ChEBI" id="CHEBI:15378"/>
        <dbReference type="ChEBI" id="CHEBI:59874"/>
        <dbReference type="ChEBI" id="CHEBI:78442"/>
        <dbReference type="ChEBI" id="CHEBI:138191"/>
        <dbReference type="EC" id="3.1.1.29"/>
    </reaction>
</comment>
<keyword evidence="5" id="KW-1133">Transmembrane helix</keyword>
<keyword evidence="5" id="KW-0472">Membrane</keyword>
<dbReference type="NCBIfam" id="NF003314">
    <property type="entry name" value="PRK04322.1"/>
    <property type="match status" value="1"/>
</dbReference>
<dbReference type="NCBIfam" id="TIGR00283">
    <property type="entry name" value="arch_pth2"/>
    <property type="match status" value="1"/>
</dbReference>
<keyword evidence="7" id="KW-1185">Reference proteome</keyword>
<comment type="similarity">
    <text evidence="3">Belongs to the PTH2 family.</text>
</comment>
<dbReference type="EMBL" id="JANEYF010002045">
    <property type="protein sequence ID" value="KAJ8952166.1"/>
    <property type="molecule type" value="Genomic_DNA"/>
</dbReference>
<dbReference type="EC" id="3.1.1.29" evidence="1"/>
<dbReference type="AlphaFoldDB" id="A0AAV8YLW4"/>
<organism evidence="6 7">
    <name type="scientific">Rhamnusium bicolor</name>
    <dbReference type="NCBI Taxonomy" id="1586634"/>
    <lineage>
        <taxon>Eukaryota</taxon>
        <taxon>Metazoa</taxon>
        <taxon>Ecdysozoa</taxon>
        <taxon>Arthropoda</taxon>
        <taxon>Hexapoda</taxon>
        <taxon>Insecta</taxon>
        <taxon>Pterygota</taxon>
        <taxon>Neoptera</taxon>
        <taxon>Endopterygota</taxon>
        <taxon>Coleoptera</taxon>
        <taxon>Polyphaga</taxon>
        <taxon>Cucujiformia</taxon>
        <taxon>Chrysomeloidea</taxon>
        <taxon>Cerambycidae</taxon>
        <taxon>Lepturinae</taxon>
        <taxon>Rhagiini</taxon>
        <taxon>Rhamnusium</taxon>
    </lineage>
</organism>